<protein>
    <submittedName>
        <fullName evidence="1">Uncharacterized protein</fullName>
    </submittedName>
</protein>
<proteinExistence type="predicted"/>
<evidence type="ECO:0000313" key="1">
    <source>
        <dbReference type="EMBL" id="EFX84698.1"/>
    </source>
</evidence>
<accession>E9G765</accession>
<dbReference type="HOGENOM" id="CLU_2981153_0_0_1"/>
<gene>
    <name evidence="1" type="ORF">DAPPUDRAFT_238704</name>
</gene>
<sequence length="58" mass="6325">MATMDGSSAAVQTTIARGNQTSVFNNQQQPACWKGLIYTWKTTFYTLKRASAGGAQEH</sequence>
<dbReference type="KEGG" id="dpx:DAPPUDRAFT_238704"/>
<reference evidence="1 2" key="1">
    <citation type="journal article" date="2011" name="Science">
        <title>The ecoresponsive genome of Daphnia pulex.</title>
        <authorList>
            <person name="Colbourne J.K."/>
            <person name="Pfrender M.E."/>
            <person name="Gilbert D."/>
            <person name="Thomas W.K."/>
            <person name="Tucker A."/>
            <person name="Oakley T.H."/>
            <person name="Tokishita S."/>
            <person name="Aerts A."/>
            <person name="Arnold G.J."/>
            <person name="Basu M.K."/>
            <person name="Bauer D.J."/>
            <person name="Caceres C.E."/>
            <person name="Carmel L."/>
            <person name="Casola C."/>
            <person name="Choi J.H."/>
            <person name="Detter J.C."/>
            <person name="Dong Q."/>
            <person name="Dusheyko S."/>
            <person name="Eads B.D."/>
            <person name="Frohlich T."/>
            <person name="Geiler-Samerotte K.A."/>
            <person name="Gerlach D."/>
            <person name="Hatcher P."/>
            <person name="Jogdeo S."/>
            <person name="Krijgsveld J."/>
            <person name="Kriventseva E.V."/>
            <person name="Kultz D."/>
            <person name="Laforsch C."/>
            <person name="Lindquist E."/>
            <person name="Lopez J."/>
            <person name="Manak J.R."/>
            <person name="Muller J."/>
            <person name="Pangilinan J."/>
            <person name="Patwardhan R.P."/>
            <person name="Pitluck S."/>
            <person name="Pritham E.J."/>
            <person name="Rechtsteiner A."/>
            <person name="Rho M."/>
            <person name="Rogozin I.B."/>
            <person name="Sakarya O."/>
            <person name="Salamov A."/>
            <person name="Schaack S."/>
            <person name="Shapiro H."/>
            <person name="Shiga Y."/>
            <person name="Skalitzky C."/>
            <person name="Smith Z."/>
            <person name="Souvorov A."/>
            <person name="Sung W."/>
            <person name="Tang Z."/>
            <person name="Tsuchiya D."/>
            <person name="Tu H."/>
            <person name="Vos H."/>
            <person name="Wang M."/>
            <person name="Wolf Y.I."/>
            <person name="Yamagata H."/>
            <person name="Yamada T."/>
            <person name="Ye Y."/>
            <person name="Shaw J.R."/>
            <person name="Andrews J."/>
            <person name="Crease T.J."/>
            <person name="Tang H."/>
            <person name="Lucas S.M."/>
            <person name="Robertson H.M."/>
            <person name="Bork P."/>
            <person name="Koonin E.V."/>
            <person name="Zdobnov E.M."/>
            <person name="Grigoriev I.V."/>
            <person name="Lynch M."/>
            <person name="Boore J.L."/>
        </authorList>
    </citation>
    <scope>NUCLEOTIDE SEQUENCE [LARGE SCALE GENOMIC DNA]</scope>
</reference>
<keyword evidence="2" id="KW-1185">Reference proteome</keyword>
<organism evidence="1 2">
    <name type="scientific">Daphnia pulex</name>
    <name type="common">Water flea</name>
    <dbReference type="NCBI Taxonomy" id="6669"/>
    <lineage>
        <taxon>Eukaryota</taxon>
        <taxon>Metazoa</taxon>
        <taxon>Ecdysozoa</taxon>
        <taxon>Arthropoda</taxon>
        <taxon>Crustacea</taxon>
        <taxon>Branchiopoda</taxon>
        <taxon>Diplostraca</taxon>
        <taxon>Cladocera</taxon>
        <taxon>Anomopoda</taxon>
        <taxon>Daphniidae</taxon>
        <taxon>Daphnia</taxon>
    </lineage>
</organism>
<dbReference type="InParanoid" id="E9G765"/>
<dbReference type="AlphaFoldDB" id="E9G765"/>
<name>E9G765_DAPPU</name>
<dbReference type="EMBL" id="GL732534">
    <property type="protein sequence ID" value="EFX84698.1"/>
    <property type="molecule type" value="Genomic_DNA"/>
</dbReference>
<evidence type="ECO:0000313" key="2">
    <source>
        <dbReference type="Proteomes" id="UP000000305"/>
    </source>
</evidence>
<dbReference type="Proteomes" id="UP000000305">
    <property type="component" value="Unassembled WGS sequence"/>
</dbReference>